<evidence type="ECO:0000313" key="2">
    <source>
        <dbReference type="Proteomes" id="UP000821845"/>
    </source>
</evidence>
<sequence>MGAMASALKNNDCLRTLSMEYIYLHDGVGLGQLSESLSQNRTLHLFHTNSWDIPLREISVLCKALRINKSLTLKLPGVRGSDEESLSILFSALASNRKIKRLTVDVSGDPDARTAILCRTLESAGFIEFFRVKILNEKSATEILRALTVNSTIAELDMSFHMTAAERTMTAFSDMLSRNSAVTQFKCSFNAADVRPFVEALAHGMLGNKLIVAFGYTVPAGTYFPPAVHGSVRRNGAALNRAIEFVLERREDRRCAECFEIFFRHSVLITNVMETAGMSDVEARLRVASAEERRREKYLILAGVVRRSVACWLSDVTQIDALNSDCWRVIGGYLSVTDVCCR</sequence>
<proteinExistence type="predicted"/>
<evidence type="ECO:0000313" key="1">
    <source>
        <dbReference type="EMBL" id="KAH6924299.1"/>
    </source>
</evidence>
<dbReference type="Proteomes" id="UP000821845">
    <property type="component" value="Chromosome 8"/>
</dbReference>
<organism evidence="1 2">
    <name type="scientific">Hyalomma asiaticum</name>
    <name type="common">Tick</name>
    <dbReference type="NCBI Taxonomy" id="266040"/>
    <lineage>
        <taxon>Eukaryota</taxon>
        <taxon>Metazoa</taxon>
        <taxon>Ecdysozoa</taxon>
        <taxon>Arthropoda</taxon>
        <taxon>Chelicerata</taxon>
        <taxon>Arachnida</taxon>
        <taxon>Acari</taxon>
        <taxon>Parasitiformes</taxon>
        <taxon>Ixodida</taxon>
        <taxon>Ixodoidea</taxon>
        <taxon>Ixodidae</taxon>
        <taxon>Hyalomminae</taxon>
        <taxon>Hyalomma</taxon>
    </lineage>
</organism>
<accession>A0ACB7RR15</accession>
<comment type="caution">
    <text evidence="1">The sequence shown here is derived from an EMBL/GenBank/DDBJ whole genome shotgun (WGS) entry which is preliminary data.</text>
</comment>
<name>A0ACB7RR15_HYAAI</name>
<reference evidence="1" key="1">
    <citation type="submission" date="2020-05" db="EMBL/GenBank/DDBJ databases">
        <title>Large-scale comparative analyses of tick genomes elucidate their genetic diversity and vector capacities.</title>
        <authorList>
            <person name="Jia N."/>
            <person name="Wang J."/>
            <person name="Shi W."/>
            <person name="Du L."/>
            <person name="Sun Y."/>
            <person name="Zhan W."/>
            <person name="Jiang J."/>
            <person name="Wang Q."/>
            <person name="Zhang B."/>
            <person name="Ji P."/>
            <person name="Sakyi L.B."/>
            <person name="Cui X."/>
            <person name="Yuan T."/>
            <person name="Jiang B."/>
            <person name="Yang W."/>
            <person name="Lam T.T.-Y."/>
            <person name="Chang Q."/>
            <person name="Ding S."/>
            <person name="Wang X."/>
            <person name="Zhu J."/>
            <person name="Ruan X."/>
            <person name="Zhao L."/>
            <person name="Wei J."/>
            <person name="Que T."/>
            <person name="Du C."/>
            <person name="Cheng J."/>
            <person name="Dai P."/>
            <person name="Han X."/>
            <person name="Huang E."/>
            <person name="Gao Y."/>
            <person name="Liu J."/>
            <person name="Shao H."/>
            <person name="Ye R."/>
            <person name="Li L."/>
            <person name="Wei W."/>
            <person name="Wang X."/>
            <person name="Wang C."/>
            <person name="Yang T."/>
            <person name="Huo Q."/>
            <person name="Li W."/>
            <person name="Guo W."/>
            <person name="Chen H."/>
            <person name="Zhou L."/>
            <person name="Ni X."/>
            <person name="Tian J."/>
            <person name="Zhou Y."/>
            <person name="Sheng Y."/>
            <person name="Liu T."/>
            <person name="Pan Y."/>
            <person name="Xia L."/>
            <person name="Li J."/>
            <person name="Zhao F."/>
            <person name="Cao W."/>
        </authorList>
    </citation>
    <scope>NUCLEOTIDE SEQUENCE</scope>
    <source>
        <strain evidence="1">Hyas-2018</strain>
    </source>
</reference>
<gene>
    <name evidence="1" type="ORF">HPB50_014712</name>
</gene>
<dbReference type="EMBL" id="CM023488">
    <property type="protein sequence ID" value="KAH6924299.1"/>
    <property type="molecule type" value="Genomic_DNA"/>
</dbReference>
<keyword evidence="2" id="KW-1185">Reference proteome</keyword>
<protein>
    <submittedName>
        <fullName evidence="1">Uncharacterized protein</fullName>
    </submittedName>
</protein>